<proteinExistence type="predicted"/>
<evidence type="ECO:0000256" key="1">
    <source>
        <dbReference type="SAM" id="SignalP"/>
    </source>
</evidence>
<dbReference type="Proteomes" id="UP000014760">
    <property type="component" value="Unassembled WGS sequence"/>
</dbReference>
<dbReference type="OMA" id="ECKSEYS"/>
<evidence type="ECO:0000259" key="2">
    <source>
        <dbReference type="SMART" id="SM00181"/>
    </source>
</evidence>
<sequence>MPPGFGLVKIVFMILNFVAHLQGVDGMCSHVDNCDSCYKQPPLCSACTGESIVADDQLSCLECPDKCATCTDANNDDVLECLTCQRGHGKREDQAGCVDCREIDDQCIECVDNKDDGVDNMQCLACNPEFGVNFDNSGCTECPLYCSTCQYDDQSNFVCDVCENENQGRSLSEDKSGCVECGGACLSCIDSNNNQELEADINGDVCTSCPEMYTLTPNQKGCDECSGEMARCVNCTGHDDTVGIKQCILCAEYYSPTGVNGECECKFYKECNDVITGCSECTKSIDEYSCTTCKDGFARSEDGSECLEVCFDCDCPSNDTECMLECASTPRCAMAAGGSCTVARIETVDDDVQYLRSCSADPCVSPDEECQAASGERECVAPLKNIEIFNMEEIDYFWPTRSRNRVFRRSGVRGIRAICNAKICTSCCTESECNSYNIQSPLRSSAPDEKYSLLVCLAISTFGFSFLV</sequence>
<evidence type="ECO:0000313" key="4">
    <source>
        <dbReference type="Proteomes" id="UP000014760"/>
    </source>
</evidence>
<feature type="domain" description="EGF-like" evidence="2">
    <location>
        <begin position="270"/>
        <end position="307"/>
    </location>
</feature>
<feature type="signal peptide" evidence="1">
    <location>
        <begin position="1"/>
        <end position="26"/>
    </location>
</feature>
<feature type="domain" description="EGF-like" evidence="2">
    <location>
        <begin position="62"/>
        <end position="98"/>
    </location>
</feature>
<reference evidence="4" key="2">
    <citation type="journal article" date="2013" name="Nature">
        <title>Insights into bilaterian evolution from three spiralian genomes.</title>
        <authorList>
            <person name="Simakov O."/>
            <person name="Marletaz F."/>
            <person name="Cho S.J."/>
            <person name="Edsinger-Gonzales E."/>
            <person name="Havlak P."/>
            <person name="Hellsten U."/>
            <person name="Kuo D.H."/>
            <person name="Larsson T."/>
            <person name="Lv J."/>
            <person name="Arendt D."/>
            <person name="Savage R."/>
            <person name="Osoegawa K."/>
            <person name="de Jong P."/>
            <person name="Grimwood J."/>
            <person name="Chapman J.A."/>
            <person name="Shapiro H."/>
            <person name="Aerts A."/>
            <person name="Otillar R.P."/>
            <person name="Terry A.Y."/>
            <person name="Boore J.L."/>
            <person name="Grigoriev I.V."/>
            <person name="Lindberg D.R."/>
            <person name="Seaver E.C."/>
            <person name="Weisblat D.A."/>
            <person name="Putnam N.H."/>
            <person name="Rokhsar D.S."/>
        </authorList>
    </citation>
    <scope>NUCLEOTIDE SEQUENCE</scope>
    <source>
        <strain evidence="4">I ESC-2004</strain>
    </source>
</reference>
<name>X1ZK41_CAPTE</name>
<keyword evidence="1" id="KW-0732">Signal</keyword>
<protein>
    <recommendedName>
        <fullName evidence="2">EGF-like domain-containing protein</fullName>
    </recommendedName>
</protein>
<feature type="domain" description="EGF-like" evidence="2">
    <location>
        <begin position="141"/>
        <end position="179"/>
    </location>
</feature>
<dbReference type="EnsemblMetazoa" id="CapteT187287">
    <property type="protein sequence ID" value="CapteP187287"/>
    <property type="gene ID" value="CapteG187287"/>
</dbReference>
<feature type="domain" description="EGF-like" evidence="2">
    <location>
        <begin position="99"/>
        <end position="140"/>
    </location>
</feature>
<accession>X1ZK41</accession>
<dbReference type="EMBL" id="AMQN01000116">
    <property type="status" value="NOT_ANNOTATED_CDS"/>
    <property type="molecule type" value="Genomic_DNA"/>
</dbReference>
<reference evidence="3" key="3">
    <citation type="submission" date="2015-06" db="UniProtKB">
        <authorList>
            <consortium name="EnsemblMetazoa"/>
        </authorList>
    </citation>
    <scope>IDENTIFICATION</scope>
</reference>
<evidence type="ECO:0000313" key="3">
    <source>
        <dbReference type="EnsemblMetazoa" id="CapteP187287"/>
    </source>
</evidence>
<dbReference type="EMBL" id="AMQN01000115">
    <property type="status" value="NOT_ANNOTATED_CDS"/>
    <property type="molecule type" value="Genomic_DNA"/>
</dbReference>
<reference evidence="4" key="1">
    <citation type="submission" date="2012-12" db="EMBL/GenBank/DDBJ databases">
        <authorList>
            <person name="Hellsten U."/>
            <person name="Grimwood J."/>
            <person name="Chapman J.A."/>
            <person name="Shapiro H."/>
            <person name="Aerts A."/>
            <person name="Otillar R.P."/>
            <person name="Terry A.Y."/>
            <person name="Boore J.L."/>
            <person name="Simakov O."/>
            <person name="Marletaz F."/>
            <person name="Cho S.-J."/>
            <person name="Edsinger-Gonzales E."/>
            <person name="Havlak P."/>
            <person name="Kuo D.-H."/>
            <person name="Larsson T."/>
            <person name="Lv J."/>
            <person name="Arendt D."/>
            <person name="Savage R."/>
            <person name="Osoegawa K."/>
            <person name="de Jong P."/>
            <person name="Lindberg D.R."/>
            <person name="Seaver E.C."/>
            <person name="Weisblat D.A."/>
            <person name="Putnam N.H."/>
            <person name="Grigoriev I.V."/>
            <person name="Rokhsar D.S."/>
        </authorList>
    </citation>
    <scope>NUCLEOTIDE SEQUENCE</scope>
    <source>
        <strain evidence="4">I ESC-2004</strain>
    </source>
</reference>
<keyword evidence="4" id="KW-1185">Reference proteome</keyword>
<dbReference type="HOGENOM" id="CLU_584286_0_0_1"/>
<feature type="chain" id="PRO_5004948737" description="EGF-like domain-containing protein" evidence="1">
    <location>
        <begin position="27"/>
        <end position="468"/>
    </location>
</feature>
<organism evidence="3 4">
    <name type="scientific">Capitella teleta</name>
    <name type="common">Polychaete worm</name>
    <dbReference type="NCBI Taxonomy" id="283909"/>
    <lineage>
        <taxon>Eukaryota</taxon>
        <taxon>Metazoa</taxon>
        <taxon>Spiralia</taxon>
        <taxon>Lophotrochozoa</taxon>
        <taxon>Annelida</taxon>
        <taxon>Polychaeta</taxon>
        <taxon>Sedentaria</taxon>
        <taxon>Scolecida</taxon>
        <taxon>Capitellidae</taxon>
        <taxon>Capitella</taxon>
    </lineage>
</organism>
<dbReference type="AlphaFoldDB" id="X1ZK41"/>
<dbReference type="InterPro" id="IPR000742">
    <property type="entry name" value="EGF"/>
</dbReference>
<dbReference type="SMART" id="SM00181">
    <property type="entry name" value="EGF"/>
    <property type="match status" value="5"/>
</dbReference>
<feature type="domain" description="EGF-like" evidence="2">
    <location>
        <begin position="180"/>
        <end position="223"/>
    </location>
</feature>